<dbReference type="EMBL" id="UGRI01000001">
    <property type="protein sequence ID" value="SUA20509.1"/>
    <property type="molecule type" value="Genomic_DNA"/>
</dbReference>
<dbReference type="AlphaFoldDB" id="A0A378VUJ6"/>
<accession>A0A378VUJ6</accession>
<evidence type="ECO:0000313" key="1">
    <source>
        <dbReference type="EMBL" id="SUA20509.1"/>
    </source>
</evidence>
<protein>
    <submittedName>
        <fullName evidence="1">Uncharacterized protein</fullName>
    </submittedName>
</protein>
<name>A0A378VUJ6_NEIGO</name>
<proteinExistence type="predicted"/>
<sequence>MEKVWEIPAFQLNLFQAISSFVFNIFLAYEILPDVQAESAAGCPVPDCRGNGKTDVPCGFARMNGGYCFINLFLFFEINS</sequence>
<reference evidence="1" key="1">
    <citation type="submission" date="2018-06" db="EMBL/GenBank/DDBJ databases">
        <authorList>
            <consortium name="Pathogen Informatics"/>
            <person name="Doyle S."/>
        </authorList>
    </citation>
    <scope>NUCLEOTIDE SEQUENCE [LARGE SCALE GENOMIC DNA]</scope>
    <source>
        <strain evidence="1">NCTC11421</strain>
    </source>
</reference>
<gene>
    <name evidence="1" type="ORF">NCTC11421_00598</name>
</gene>
<organism evidence="1">
    <name type="scientific">Neisseria gonorrhoeae</name>
    <dbReference type="NCBI Taxonomy" id="485"/>
    <lineage>
        <taxon>Bacteria</taxon>
        <taxon>Pseudomonadati</taxon>
        <taxon>Pseudomonadota</taxon>
        <taxon>Betaproteobacteria</taxon>
        <taxon>Neisseriales</taxon>
        <taxon>Neisseriaceae</taxon>
        <taxon>Neisseria</taxon>
    </lineage>
</organism>